<evidence type="ECO:0000313" key="1">
    <source>
        <dbReference type="EMBL" id="ADD43626.1"/>
    </source>
</evidence>
<reference evidence="1 2" key="1">
    <citation type="journal article" date="2009" name="Stand. Genomic Sci.">
        <title>Complete genome sequence of Stackebrandtia nassauensis type strain (LLR-40K-21).</title>
        <authorList>
            <person name="Munk C."/>
            <person name="Lapidus A."/>
            <person name="Copeland A."/>
            <person name="Jando M."/>
            <person name="Mayilraj S."/>
            <person name="Glavina Del Rio T."/>
            <person name="Nolan M."/>
            <person name="Chen F."/>
            <person name="Lucas S."/>
            <person name="Tice H."/>
            <person name="Cheng J.F."/>
            <person name="Han C."/>
            <person name="Detter J.C."/>
            <person name="Bruce D."/>
            <person name="Goodwin L."/>
            <person name="Chain P."/>
            <person name="Pitluck S."/>
            <person name="Goker M."/>
            <person name="Ovchinikova G."/>
            <person name="Pati A."/>
            <person name="Ivanova N."/>
            <person name="Mavromatis K."/>
            <person name="Chen A."/>
            <person name="Palaniappan K."/>
            <person name="Land M."/>
            <person name="Hauser L."/>
            <person name="Chang Y.J."/>
            <person name="Jeffries C.D."/>
            <person name="Bristow J."/>
            <person name="Eisen J.A."/>
            <person name="Markowitz V."/>
            <person name="Hugenholtz P."/>
            <person name="Kyrpides N.C."/>
            <person name="Klenk H.P."/>
        </authorList>
    </citation>
    <scope>NUCLEOTIDE SEQUENCE [LARGE SCALE GENOMIC DNA]</scope>
    <source>
        <strain evidence="2">DSM 44728 / CIP 108903 / NRRL B-16338 / NBRC 102104 / LLR-40K-21</strain>
    </source>
</reference>
<dbReference type="Proteomes" id="UP000000844">
    <property type="component" value="Chromosome"/>
</dbReference>
<protein>
    <submittedName>
        <fullName evidence="1">Uncharacterized protein</fullName>
    </submittedName>
</protein>
<proteinExistence type="predicted"/>
<sequence>MQDIHPEPVNLNVTDLQTFAAQLRYDIDFVLQPAHTSVYNEIWASLGGSRPNQALGNHELNPAAQWIGAGIELNLRGVAEHLGRLIESLRFMAELAEAIASEHQTIDEQNAMDVARFGEFASMARSAVEQHRAEQVAILEAAVRENEQS</sequence>
<accession>D3PZT9</accession>
<dbReference type="EMBL" id="CP001778">
    <property type="protein sequence ID" value="ADD43626.1"/>
    <property type="molecule type" value="Genomic_DNA"/>
</dbReference>
<dbReference type="AlphaFoldDB" id="D3PZT9"/>
<gene>
    <name evidence="1" type="ordered locus">Snas_3974</name>
</gene>
<dbReference type="STRING" id="446470.Snas_3974"/>
<dbReference type="KEGG" id="sna:Snas_3974"/>
<keyword evidence="2" id="KW-1185">Reference proteome</keyword>
<dbReference type="RefSeq" id="WP_013019197.1">
    <property type="nucleotide sequence ID" value="NC_013947.1"/>
</dbReference>
<name>D3PZT9_STANL</name>
<evidence type="ECO:0000313" key="2">
    <source>
        <dbReference type="Proteomes" id="UP000000844"/>
    </source>
</evidence>
<dbReference type="HOGENOM" id="CLU_1748532_0_0_11"/>
<organism evidence="1 2">
    <name type="scientific">Stackebrandtia nassauensis (strain DSM 44728 / CIP 108903 / NRRL B-16338 / NBRC 102104 / LLR-40K-21)</name>
    <dbReference type="NCBI Taxonomy" id="446470"/>
    <lineage>
        <taxon>Bacteria</taxon>
        <taxon>Bacillati</taxon>
        <taxon>Actinomycetota</taxon>
        <taxon>Actinomycetes</taxon>
        <taxon>Glycomycetales</taxon>
        <taxon>Glycomycetaceae</taxon>
        <taxon>Stackebrandtia</taxon>
    </lineage>
</organism>